<protein>
    <submittedName>
        <fullName evidence="6">PVC-type heme-binding CxxCH protein</fullName>
    </submittedName>
</protein>
<evidence type="ECO:0000313" key="7">
    <source>
        <dbReference type="Proteomes" id="UP001595818"/>
    </source>
</evidence>
<accession>A0ABV9T6W8</accession>
<dbReference type="InterPro" id="IPR055557">
    <property type="entry name" value="DUF7133"/>
</dbReference>
<dbReference type="RefSeq" id="WP_377067820.1">
    <property type="nucleotide sequence ID" value="NZ_JBHSJJ010000016.1"/>
</dbReference>
<dbReference type="InterPro" id="IPR009056">
    <property type="entry name" value="Cyt_c-like_dom"/>
</dbReference>
<dbReference type="InterPro" id="IPR013427">
    <property type="entry name" value="Haem-bd_dom_put"/>
</dbReference>
<proteinExistence type="predicted"/>
<name>A0ABV9T6W8_9BACT</name>
<dbReference type="InterPro" id="IPR016024">
    <property type="entry name" value="ARM-type_fold"/>
</dbReference>
<dbReference type="Gene3D" id="2.120.10.30">
    <property type="entry name" value="TolB, C-terminal domain"/>
    <property type="match status" value="1"/>
</dbReference>
<comment type="caution">
    <text evidence="6">The sequence shown here is derived from an EMBL/GenBank/DDBJ whole genome shotgun (WGS) entry which is preliminary data.</text>
</comment>
<dbReference type="Gene3D" id="1.25.10.10">
    <property type="entry name" value="Leucine-rich Repeat Variant"/>
    <property type="match status" value="1"/>
</dbReference>
<keyword evidence="3 4" id="KW-0408">Iron</keyword>
<gene>
    <name evidence="6" type="ORF">ACFPFU_21030</name>
</gene>
<dbReference type="PANTHER" id="PTHR33546">
    <property type="entry name" value="LARGE, MULTIFUNCTIONAL SECRETED PROTEIN-RELATED"/>
    <property type="match status" value="1"/>
</dbReference>
<evidence type="ECO:0000256" key="1">
    <source>
        <dbReference type="ARBA" id="ARBA00022617"/>
    </source>
</evidence>
<dbReference type="PANTHER" id="PTHR33546:SF1">
    <property type="entry name" value="LARGE, MULTIFUNCTIONAL SECRETED PROTEIN"/>
    <property type="match status" value="1"/>
</dbReference>
<sequence length="1179" mass="131154">MKEHAHRQASLHTIFLTIIMKSENLRNFFTGLKGYLLAFMLLPSVICAQNNLRDIPSPDPQIQQKMFNVADGFEVTLFAAEPMVMKPIQMNWDEQGRLWVVSSTVYPHLKPGQTPNDKIYVLEDTNGDGKADKSTVFAEGLNTPTGILPGDGGVYVANSTEILHLRDTDGDGKADQRRQILTGFGVGDTHHLIHTFRWGPDGLMYFNQSIYIYSHVETPGGIRRLEGGGVWQLQPKTLELEVYAKGLINPWGLQFDRWGQSFLTDGAGNEGINYAFPGATFMTAPGAERILRGLNPGQPKHSGLDIVSGRHMPDSWSGSLITNDFRANRINRFVLEEQGSGFVSKQVEDLLWTDHIAFRPVDITMGPDGAIYVADWYNPIIQHGEVDFHDPRRDQQHGRIWRIAAKNAERIKIPNLAGATVRELLDALKLPEDWTRLQAKQLLKNQSRDQVIPQLQQWINSLDKNDIEYEHHLLEALWVYQSLDKVEEGLLNRLLSARNPKARAAGVRVLNRWIHRLDNSAELLSNMVKDEHPGVRMEAVLALGKIRTAESARMALSVLDRPTDEFLDFALWQTVRELETYWLEQLLANPDFFGDNKKVSYALKSVSNPEAISMLVKLYQAGEVPAEYHQDVLGSISKYGKTGDLNTLLNIAMEGNGADRAGRLMALVQASRQRKVMPDSGLGRIMAFIESDDEGEALAAIRLAGLWNRTEMNMRLVSIAQDGERNRKKAALSALAMMTDTQSHQLLEEMTKPNQSPELRVLATSQLVNQDAHKAADIAINLLGDALGQEDATELFAAFLASKEGVAALTGKLSHHKIPVDMAKTGRQAMQQHLPWYRQNDTDVSQLKKELEASGGILPPERMPQQLNESQVYALVQEVKNNADPELGEAIYRKNSLMCQNCHAIGGAGGLIGPDLSSLGTSSPIDDIIRSLVNPAESIKEGYELQKITLKDGSVVMGYLVNDGASEIVVRNVGGMEETIAKSQIDTHENVPGSLMPPGLTASLDREEFINLVGYLSKLGSSGTFRVPHERYVRRWRAVSGNEALISKLRERGLAHMVDPDTKLNLLPFYSKVAGDLPLEELPIMKIGDGQQISVIRFEIEVLRQGNVQLAFNFNEGITAWSGQQQLQLGDHHATADLTQGRHEITVAIDRNVHEDGTFSIQLQETPTHSAQTRLTMGR</sequence>
<dbReference type="Pfam" id="PF23500">
    <property type="entry name" value="DUF7133"/>
    <property type="match status" value="2"/>
</dbReference>
<dbReference type="Proteomes" id="UP001595818">
    <property type="component" value="Unassembled WGS sequence"/>
</dbReference>
<dbReference type="InterPro" id="IPR011041">
    <property type="entry name" value="Quinoprot_gluc/sorb_DH_b-prop"/>
</dbReference>
<dbReference type="InterPro" id="IPR011042">
    <property type="entry name" value="6-blade_b-propeller_TolB-like"/>
</dbReference>
<dbReference type="NCBIfam" id="TIGR02603">
    <property type="entry name" value="CxxCH_TIGR02603"/>
    <property type="match status" value="1"/>
</dbReference>
<dbReference type="SUPFAM" id="SSF48371">
    <property type="entry name" value="ARM repeat"/>
    <property type="match status" value="1"/>
</dbReference>
<keyword evidence="1 4" id="KW-0349">Heme</keyword>
<evidence type="ECO:0000313" key="6">
    <source>
        <dbReference type="EMBL" id="MFC4874202.1"/>
    </source>
</evidence>
<dbReference type="InterPro" id="IPR036909">
    <property type="entry name" value="Cyt_c-like_dom_sf"/>
</dbReference>
<dbReference type="Gene3D" id="1.10.760.10">
    <property type="entry name" value="Cytochrome c-like domain"/>
    <property type="match status" value="1"/>
</dbReference>
<dbReference type="PROSITE" id="PS51007">
    <property type="entry name" value="CYTC"/>
    <property type="match status" value="1"/>
</dbReference>
<dbReference type="EMBL" id="JBHSJJ010000016">
    <property type="protein sequence ID" value="MFC4874202.1"/>
    <property type="molecule type" value="Genomic_DNA"/>
</dbReference>
<organism evidence="6 7">
    <name type="scientific">Negadavirga shengliensis</name>
    <dbReference type="NCBI Taxonomy" id="1389218"/>
    <lineage>
        <taxon>Bacteria</taxon>
        <taxon>Pseudomonadati</taxon>
        <taxon>Bacteroidota</taxon>
        <taxon>Cytophagia</taxon>
        <taxon>Cytophagales</taxon>
        <taxon>Cyclobacteriaceae</taxon>
        <taxon>Negadavirga</taxon>
    </lineage>
</organism>
<dbReference type="Pfam" id="PF13646">
    <property type="entry name" value="HEAT_2"/>
    <property type="match status" value="1"/>
</dbReference>
<evidence type="ECO:0000259" key="5">
    <source>
        <dbReference type="PROSITE" id="PS51007"/>
    </source>
</evidence>
<evidence type="ECO:0000256" key="2">
    <source>
        <dbReference type="ARBA" id="ARBA00022723"/>
    </source>
</evidence>
<reference evidence="7" key="1">
    <citation type="journal article" date="2019" name="Int. J. Syst. Evol. Microbiol.">
        <title>The Global Catalogue of Microorganisms (GCM) 10K type strain sequencing project: providing services to taxonomists for standard genome sequencing and annotation.</title>
        <authorList>
            <consortium name="The Broad Institute Genomics Platform"/>
            <consortium name="The Broad Institute Genome Sequencing Center for Infectious Disease"/>
            <person name="Wu L."/>
            <person name="Ma J."/>
        </authorList>
    </citation>
    <scope>NUCLEOTIDE SEQUENCE [LARGE SCALE GENOMIC DNA]</scope>
    <source>
        <strain evidence="7">CGMCC 4.7466</strain>
    </source>
</reference>
<evidence type="ECO:0000256" key="3">
    <source>
        <dbReference type="ARBA" id="ARBA00023004"/>
    </source>
</evidence>
<evidence type="ECO:0000256" key="4">
    <source>
        <dbReference type="PROSITE-ProRule" id="PRU00433"/>
    </source>
</evidence>
<feature type="domain" description="Cytochrome c" evidence="5">
    <location>
        <begin position="883"/>
        <end position="1020"/>
    </location>
</feature>
<dbReference type="SUPFAM" id="SSF46626">
    <property type="entry name" value="Cytochrome c"/>
    <property type="match status" value="1"/>
</dbReference>
<keyword evidence="7" id="KW-1185">Reference proteome</keyword>
<dbReference type="NCBIfam" id="TIGR02604">
    <property type="entry name" value="Piru_Ver_Nterm"/>
    <property type="match status" value="1"/>
</dbReference>
<keyword evidence="2 4" id="KW-0479">Metal-binding</keyword>
<dbReference type="InterPro" id="IPR011989">
    <property type="entry name" value="ARM-like"/>
</dbReference>
<dbReference type="SUPFAM" id="SSF50952">
    <property type="entry name" value="Soluble quinoprotein glucose dehydrogenase"/>
    <property type="match status" value="1"/>
</dbReference>
<dbReference type="InterPro" id="IPR013428">
    <property type="entry name" value="Membrane-bound_put_N"/>
</dbReference>